<evidence type="ECO:0000256" key="3">
    <source>
        <dbReference type="ARBA" id="ARBA00006626"/>
    </source>
</evidence>
<dbReference type="GO" id="GO:0006888">
    <property type="term" value="P:endoplasmic reticulum to Golgi vesicle-mediated transport"/>
    <property type="evidence" value="ECO:0007669"/>
    <property type="project" value="InterPro"/>
</dbReference>
<dbReference type="GO" id="GO:0005793">
    <property type="term" value="C:endoplasmic reticulum-Golgi intermediate compartment"/>
    <property type="evidence" value="ECO:0007669"/>
    <property type="project" value="UniProtKB-SubCell"/>
</dbReference>
<dbReference type="Proteomes" id="UP000886611">
    <property type="component" value="Unassembled WGS sequence"/>
</dbReference>
<dbReference type="SUPFAM" id="SSF64356">
    <property type="entry name" value="SNARE-like"/>
    <property type="match status" value="1"/>
</dbReference>
<keyword evidence="7" id="KW-1133">Transmembrane helix</keyword>
<dbReference type="FunFam" id="3.30.450.70:FF:000001">
    <property type="entry name" value="Trafficking protein particle complex subunit 2"/>
    <property type="match status" value="1"/>
</dbReference>
<dbReference type="InterPro" id="IPR006722">
    <property type="entry name" value="Sedlin"/>
</dbReference>
<evidence type="ECO:0000256" key="5">
    <source>
        <dbReference type="ARBA" id="ARBA00022490"/>
    </source>
</evidence>
<evidence type="ECO:0000256" key="4">
    <source>
        <dbReference type="ARBA" id="ARBA00022448"/>
    </source>
</evidence>
<keyword evidence="7" id="KW-0812">Transmembrane</keyword>
<dbReference type="InterPro" id="IPR011012">
    <property type="entry name" value="Longin-like_dom_sf"/>
</dbReference>
<evidence type="ECO:0000313" key="8">
    <source>
        <dbReference type="EMBL" id="KAG2457337.1"/>
    </source>
</evidence>
<sequence>MSGSFYFVMVGHHDNPVFEMEFLPAGKAESKDDHRHLNQFIAHAALDLVDENMWLSNNMYLKTVDKFNEWFVSAFVTAGHILFHQILFMTFLKVICIFIMLHDVRQEDGIKNFFNEVYDLYIKFAMNPFFEPNSPIRSTAFDRKVQFLGKKHLLS</sequence>
<evidence type="ECO:0000256" key="7">
    <source>
        <dbReference type="SAM" id="Phobius"/>
    </source>
</evidence>
<keyword evidence="9" id="KW-1185">Reference proteome</keyword>
<dbReference type="AlphaFoldDB" id="A0A8X7WYI3"/>
<evidence type="ECO:0000256" key="6">
    <source>
        <dbReference type="ARBA" id="ARBA00022892"/>
    </source>
</evidence>
<dbReference type="Gene3D" id="3.30.450.70">
    <property type="match status" value="1"/>
</dbReference>
<organism evidence="8 9">
    <name type="scientific">Polypterus senegalus</name>
    <name type="common">Senegal bichir</name>
    <dbReference type="NCBI Taxonomy" id="55291"/>
    <lineage>
        <taxon>Eukaryota</taxon>
        <taxon>Metazoa</taxon>
        <taxon>Chordata</taxon>
        <taxon>Craniata</taxon>
        <taxon>Vertebrata</taxon>
        <taxon>Euteleostomi</taxon>
        <taxon>Actinopterygii</taxon>
        <taxon>Polypteriformes</taxon>
        <taxon>Polypteridae</taxon>
        <taxon>Polypterus</taxon>
    </lineage>
</organism>
<dbReference type="Pfam" id="PF04628">
    <property type="entry name" value="Sedlin_N"/>
    <property type="match status" value="1"/>
</dbReference>
<comment type="subcellular location">
    <subcellularLocation>
        <location evidence="2">Cytoplasm</location>
        <location evidence="2">Perinuclear region</location>
    </subcellularLocation>
    <subcellularLocation>
        <location evidence="1">Endoplasmic reticulum-Golgi intermediate compartment</location>
    </subcellularLocation>
</comment>
<keyword evidence="5" id="KW-0963">Cytoplasm</keyword>
<name>A0A8X7WYI3_POLSE</name>
<comment type="caution">
    <text evidence="8">The sequence shown here is derived from an EMBL/GenBank/DDBJ whole genome shotgun (WGS) entry which is preliminary data.</text>
</comment>
<feature type="transmembrane region" description="Helical" evidence="7">
    <location>
        <begin position="70"/>
        <end position="101"/>
    </location>
</feature>
<evidence type="ECO:0000313" key="9">
    <source>
        <dbReference type="Proteomes" id="UP000886611"/>
    </source>
</evidence>
<dbReference type="EMBL" id="JAATIS010008602">
    <property type="protein sequence ID" value="KAG2457337.1"/>
    <property type="molecule type" value="Genomic_DNA"/>
</dbReference>
<comment type="similarity">
    <text evidence="3">Belongs to the TRAPP small subunits family. Sedlin subfamily.</text>
</comment>
<evidence type="ECO:0000256" key="1">
    <source>
        <dbReference type="ARBA" id="ARBA00004399"/>
    </source>
</evidence>
<evidence type="ECO:0000256" key="2">
    <source>
        <dbReference type="ARBA" id="ARBA00004556"/>
    </source>
</evidence>
<feature type="non-terminal residue" evidence="8">
    <location>
        <position position="1"/>
    </location>
</feature>
<gene>
    <name evidence="8" type="primary">Trappc2</name>
    <name evidence="8" type="ORF">GTO96_0012789</name>
</gene>
<keyword evidence="6" id="KW-0931">ER-Golgi transport</keyword>
<dbReference type="GO" id="GO:0048471">
    <property type="term" value="C:perinuclear region of cytoplasm"/>
    <property type="evidence" value="ECO:0007669"/>
    <property type="project" value="UniProtKB-SubCell"/>
</dbReference>
<keyword evidence="7" id="KW-0472">Membrane</keyword>
<keyword evidence="4" id="KW-0813">Transport</keyword>
<reference evidence="8 9" key="1">
    <citation type="journal article" date="2021" name="Cell">
        <title>Tracing the genetic footprints of vertebrate landing in non-teleost ray-finned fishes.</title>
        <authorList>
            <person name="Bi X."/>
            <person name="Wang K."/>
            <person name="Yang L."/>
            <person name="Pan H."/>
            <person name="Jiang H."/>
            <person name="Wei Q."/>
            <person name="Fang M."/>
            <person name="Yu H."/>
            <person name="Zhu C."/>
            <person name="Cai Y."/>
            <person name="He Y."/>
            <person name="Gan X."/>
            <person name="Zeng H."/>
            <person name="Yu D."/>
            <person name="Zhu Y."/>
            <person name="Jiang H."/>
            <person name="Qiu Q."/>
            <person name="Yang H."/>
            <person name="Zhang Y.E."/>
            <person name="Wang W."/>
            <person name="Zhu M."/>
            <person name="He S."/>
            <person name="Zhang G."/>
        </authorList>
    </citation>
    <scope>NUCLEOTIDE SEQUENCE [LARGE SCALE GENOMIC DNA]</scope>
    <source>
        <strain evidence="8">Bchr_013</strain>
    </source>
</reference>
<accession>A0A8X7WYI3</accession>
<protein>
    <submittedName>
        <fullName evidence="8">TPPC2 protein</fullName>
    </submittedName>
</protein>
<feature type="non-terminal residue" evidence="8">
    <location>
        <position position="155"/>
    </location>
</feature>
<proteinExistence type="inferred from homology"/>
<dbReference type="PANTHER" id="PTHR12403">
    <property type="entry name" value="TRAFFICKING PROTEIN PARTICLE COMPLEX SUBUNIT 2"/>
    <property type="match status" value="1"/>
</dbReference>
<dbReference type="CDD" id="cd14825">
    <property type="entry name" value="TRAPPC2_sedlin"/>
    <property type="match status" value="1"/>
</dbReference>